<keyword evidence="3" id="KW-1185">Reference proteome</keyword>
<evidence type="ECO:0000313" key="2">
    <source>
        <dbReference type="EMBL" id="NBC73461.1"/>
    </source>
</evidence>
<keyword evidence="1" id="KW-1133">Transmembrane helix</keyword>
<comment type="caution">
    <text evidence="2">The sequence shown here is derived from an EMBL/GenBank/DDBJ whole genome shotgun (WGS) entry which is preliminary data.</text>
</comment>
<dbReference type="Proteomes" id="UP000558113">
    <property type="component" value="Unassembled WGS sequence"/>
</dbReference>
<name>A0A7X4YXK6_9BACL</name>
<sequence length="85" mass="9993">MSKKKLLIDYREYCNTPGNDPRFYYDDYMENKLEMSKTAKTTTKVGFSLLGGAILVYAAYGLGSYLIDEYDKRKKERKQKEKEKL</sequence>
<proteinExistence type="predicted"/>
<protein>
    <submittedName>
        <fullName evidence="2">Uncharacterized protein</fullName>
    </submittedName>
</protein>
<evidence type="ECO:0000313" key="3">
    <source>
        <dbReference type="Proteomes" id="UP000558113"/>
    </source>
</evidence>
<evidence type="ECO:0000256" key="1">
    <source>
        <dbReference type="SAM" id="Phobius"/>
    </source>
</evidence>
<dbReference type="AlphaFoldDB" id="A0A7X4YXK6"/>
<reference evidence="2 3" key="1">
    <citation type="submission" date="2020-01" db="EMBL/GenBank/DDBJ databases">
        <title>Paenibacillus soybeanensis sp. nov. isolated from the nodules of soybean (Glycine max(L.) Merr).</title>
        <authorList>
            <person name="Wang H."/>
        </authorList>
    </citation>
    <scope>NUCLEOTIDE SEQUENCE [LARGE SCALE GENOMIC DNA]</scope>
    <source>
        <strain evidence="2 3">DSM 23054</strain>
    </source>
</reference>
<dbReference type="RefSeq" id="WP_161705481.1">
    <property type="nucleotide sequence ID" value="NZ_JAAAMU010000033.1"/>
</dbReference>
<organism evidence="2 3">
    <name type="scientific">Paenibacillus sacheonensis</name>
    <dbReference type="NCBI Taxonomy" id="742054"/>
    <lineage>
        <taxon>Bacteria</taxon>
        <taxon>Bacillati</taxon>
        <taxon>Bacillota</taxon>
        <taxon>Bacilli</taxon>
        <taxon>Bacillales</taxon>
        <taxon>Paenibacillaceae</taxon>
        <taxon>Paenibacillus</taxon>
    </lineage>
</organism>
<feature type="transmembrane region" description="Helical" evidence="1">
    <location>
        <begin position="45"/>
        <end position="67"/>
    </location>
</feature>
<dbReference type="EMBL" id="JAAAMU010000033">
    <property type="protein sequence ID" value="NBC73461.1"/>
    <property type="molecule type" value="Genomic_DNA"/>
</dbReference>
<gene>
    <name evidence="2" type="ORF">GT003_31365</name>
</gene>
<keyword evidence="1" id="KW-0472">Membrane</keyword>
<keyword evidence="1" id="KW-0812">Transmembrane</keyword>
<accession>A0A7X4YXK6</accession>